<reference evidence="2" key="1">
    <citation type="submission" date="2015-06" db="EMBL/GenBank/DDBJ databases">
        <authorList>
            <person name="Joergensen T."/>
        </authorList>
    </citation>
    <scope>NUCLEOTIDE SEQUENCE</scope>
    <source>
        <plasmid evidence="2">pRGRH0449</plasmid>
    </source>
</reference>
<keyword evidence="2" id="KW-0614">Plasmid</keyword>
<evidence type="ECO:0000313" key="2">
    <source>
        <dbReference type="EMBL" id="CRY95041.1"/>
    </source>
</evidence>
<proteinExistence type="predicted"/>
<reference evidence="2" key="2">
    <citation type="submission" date="2015-07" db="EMBL/GenBank/DDBJ databases">
        <title>Plasmids, circular viruses and viroids from rat gut.</title>
        <authorList>
            <person name="Jorgensen T.J."/>
            <person name="Hansen M.A."/>
            <person name="Xu Z."/>
            <person name="Tabak M.A."/>
            <person name="Sorensen S.J."/>
            <person name="Hansen L.H."/>
        </authorList>
    </citation>
    <scope>NUCLEOTIDE SEQUENCE</scope>
    <source>
        <plasmid evidence="2">pRGRH0449</plasmid>
    </source>
</reference>
<name>A0A0H5PZ78_9ZZZZ</name>
<geneLocation type="plasmid" evidence="2">
    <name>pRGRH0449</name>
</geneLocation>
<accession>A0A0H5PZ78</accession>
<keyword evidence="1" id="KW-0175">Coiled coil</keyword>
<sequence>MKERKKVSFYKSGNGQAARINLSIPALRKMNINSENKDISIFYSENEIIIKKEKAMEKRGLEWYKAEMINEERKYSFKHLYKMIESEFKIPIVINKWVEKDENLEVYKVYRELRDLIPQEEDEMRFFNLVKMDLPRKDMEQHLFGAILGQFMGEVKVMLDFEFNFKIDELLNMSTKELQELKKLLNNEDLSKYYALRTLKKEINNFNDELNAENFTRLLYDLTEKLMQTFNKIITKERKEIKLIDLLEKLDKQEEVITKVVCQSKEINFTLGKERQVLNIVYEDNVLTLYNTENYIRLQLTDELLQAKVHKMKKDLNFGVIKNTGYLAEVPNQMRLIFYIDIEDCSYSTVI</sequence>
<feature type="coiled-coil region" evidence="1">
    <location>
        <begin position="167"/>
        <end position="256"/>
    </location>
</feature>
<dbReference type="EMBL" id="LN853091">
    <property type="protein sequence ID" value="CRY95041.1"/>
    <property type="molecule type" value="Genomic_DNA"/>
</dbReference>
<dbReference type="AlphaFoldDB" id="A0A0H5PZ78"/>
<organism evidence="2">
    <name type="scientific">uncultured prokaryote</name>
    <dbReference type="NCBI Taxonomy" id="198431"/>
    <lineage>
        <taxon>unclassified sequences</taxon>
        <taxon>environmental samples</taxon>
    </lineage>
</organism>
<evidence type="ECO:0000256" key="1">
    <source>
        <dbReference type="SAM" id="Coils"/>
    </source>
</evidence>
<protein>
    <submittedName>
        <fullName evidence="2">Uncharacterized protein</fullName>
    </submittedName>
</protein>